<reference evidence="1" key="1">
    <citation type="journal article" date="2020" name="mSystems">
        <title>Genome- and Community-Level Interaction Insights into Carbon Utilization and Element Cycling Functions of Hydrothermarchaeota in Hydrothermal Sediment.</title>
        <authorList>
            <person name="Zhou Z."/>
            <person name="Liu Y."/>
            <person name="Xu W."/>
            <person name="Pan J."/>
            <person name="Luo Z.H."/>
            <person name="Li M."/>
        </authorList>
    </citation>
    <scope>NUCLEOTIDE SEQUENCE [LARGE SCALE GENOMIC DNA]</scope>
    <source>
        <strain evidence="1">SpSt-855</strain>
    </source>
</reference>
<accession>A0A7V4XUW4</accession>
<proteinExistence type="predicted"/>
<gene>
    <name evidence="1" type="ORF">ENW50_13175</name>
</gene>
<name>A0A7V4XUW4_9BACT</name>
<dbReference type="EMBL" id="DTKL01000081">
    <property type="protein sequence ID" value="HGY95618.1"/>
    <property type="molecule type" value="Genomic_DNA"/>
</dbReference>
<dbReference type="AlphaFoldDB" id="A0A7V4XUW4"/>
<evidence type="ECO:0000313" key="1">
    <source>
        <dbReference type="EMBL" id="HGY95618.1"/>
    </source>
</evidence>
<protein>
    <submittedName>
        <fullName evidence="1">Uncharacterized protein</fullName>
    </submittedName>
</protein>
<organism evidence="1">
    <name type="scientific">Acidobacterium capsulatum</name>
    <dbReference type="NCBI Taxonomy" id="33075"/>
    <lineage>
        <taxon>Bacteria</taxon>
        <taxon>Pseudomonadati</taxon>
        <taxon>Acidobacteriota</taxon>
        <taxon>Terriglobia</taxon>
        <taxon>Terriglobales</taxon>
        <taxon>Acidobacteriaceae</taxon>
        <taxon>Acidobacterium</taxon>
    </lineage>
</organism>
<sequence>MRAALRFLWNSTRGHHLRPWRSEFLKWRIETYSGMKAEELTRQQVLAFVWRERRNLIRFLRWTEEMEGYRKQAQRAQRSL</sequence>
<comment type="caution">
    <text evidence="1">The sequence shown here is derived from an EMBL/GenBank/DDBJ whole genome shotgun (WGS) entry which is preliminary data.</text>
</comment>